<dbReference type="Gene3D" id="3.30.420.200">
    <property type="match status" value="1"/>
</dbReference>
<dbReference type="SUPFAM" id="SSF53067">
    <property type="entry name" value="Actin-like ATPase domain"/>
    <property type="match status" value="1"/>
</dbReference>
<dbReference type="PROSITE" id="PS51186">
    <property type="entry name" value="GNAT"/>
    <property type="match status" value="1"/>
</dbReference>
<dbReference type="InterPro" id="IPR051556">
    <property type="entry name" value="N-term/lysine_N-AcTrnsfr"/>
</dbReference>
<keyword evidence="1" id="KW-0808">Transferase</keyword>
<sequence length="344" mass="38991">MNVLCINTAFQTANLAVTSEEGEELVTLTTKHSETTLPSIEKMLENLKLAPKDLDCICINIGPGSFTGIRVGLALVRGFSAANSKLKFVKVNSMELIAKQYGKGTFATVLNALSGRFYVAEFIDGKMVKEPYLTAEIKAKNTVGLIQENLDFVKHKVEVETRTFLDLCLEKVKNGEFVSPSELEPMYLRKSQAEENLQGLRVEKLTQRYLNDVYEISKQEFEDGWTYKMFEDELLEPNRFSYCVTENGRVLSFINVLECEGENGREYNILNIASKVKNSGYATKLIEEVLARAKREGIVNVWLEVDAKNERAIKLYTKLGFKQIATRKKYYKNGNDALILRKEV</sequence>
<dbReference type="NCBIfam" id="TIGR03725">
    <property type="entry name" value="T6A_YeaZ"/>
    <property type="match status" value="1"/>
</dbReference>
<dbReference type="SUPFAM" id="SSF55729">
    <property type="entry name" value="Acyl-CoA N-acyltransferases (Nat)"/>
    <property type="match status" value="1"/>
</dbReference>
<name>A0A9D1NDL2_9FIRM</name>
<dbReference type="Gene3D" id="3.30.420.40">
    <property type="match status" value="1"/>
</dbReference>
<dbReference type="InterPro" id="IPR000182">
    <property type="entry name" value="GNAT_dom"/>
</dbReference>
<protein>
    <submittedName>
        <fullName evidence="4">tRNA (Adenosine(37)-N6)-threonylcarbamoyltransferase complex dimerization subunit type 1 TsaB</fullName>
    </submittedName>
</protein>
<reference evidence="4" key="2">
    <citation type="journal article" date="2021" name="PeerJ">
        <title>Extensive microbial diversity within the chicken gut microbiome revealed by metagenomics and culture.</title>
        <authorList>
            <person name="Gilroy R."/>
            <person name="Ravi A."/>
            <person name="Getino M."/>
            <person name="Pursley I."/>
            <person name="Horton D.L."/>
            <person name="Alikhan N.F."/>
            <person name="Baker D."/>
            <person name="Gharbi K."/>
            <person name="Hall N."/>
            <person name="Watson M."/>
            <person name="Adriaenssens E.M."/>
            <person name="Foster-Nyarko E."/>
            <person name="Jarju S."/>
            <person name="Secka A."/>
            <person name="Antonio M."/>
            <person name="Oren A."/>
            <person name="Chaudhuri R.R."/>
            <person name="La Ragione R."/>
            <person name="Hildebrand F."/>
            <person name="Pallen M.J."/>
        </authorList>
    </citation>
    <scope>NUCLEOTIDE SEQUENCE</scope>
    <source>
        <strain evidence="4">CHK186-9395</strain>
    </source>
</reference>
<dbReference type="PANTHER" id="PTHR42919">
    <property type="entry name" value="N-ALPHA-ACETYLTRANSFERASE"/>
    <property type="match status" value="1"/>
</dbReference>
<dbReference type="PANTHER" id="PTHR42919:SF8">
    <property type="entry name" value="N-ALPHA-ACETYLTRANSFERASE 50"/>
    <property type="match status" value="1"/>
</dbReference>
<evidence type="ECO:0000256" key="1">
    <source>
        <dbReference type="ARBA" id="ARBA00022679"/>
    </source>
</evidence>
<keyword evidence="2" id="KW-0012">Acyltransferase</keyword>
<evidence type="ECO:0000313" key="4">
    <source>
        <dbReference type="EMBL" id="HIV00936.1"/>
    </source>
</evidence>
<organism evidence="4 5">
    <name type="scientific">Candidatus Caccopulliclostridium gallistercoris</name>
    <dbReference type="NCBI Taxonomy" id="2840719"/>
    <lineage>
        <taxon>Bacteria</taxon>
        <taxon>Bacillati</taxon>
        <taxon>Bacillota</taxon>
        <taxon>Clostridia</taxon>
        <taxon>Candidatus Caccopulliclostridium</taxon>
    </lineage>
</organism>
<dbReference type="GO" id="GO:0016747">
    <property type="term" value="F:acyltransferase activity, transferring groups other than amino-acyl groups"/>
    <property type="evidence" value="ECO:0007669"/>
    <property type="project" value="InterPro"/>
</dbReference>
<dbReference type="Pfam" id="PF00583">
    <property type="entry name" value="Acetyltransf_1"/>
    <property type="match status" value="1"/>
</dbReference>
<evidence type="ECO:0000313" key="5">
    <source>
        <dbReference type="Proteomes" id="UP000886861"/>
    </source>
</evidence>
<dbReference type="AlphaFoldDB" id="A0A9D1NDL2"/>
<proteinExistence type="predicted"/>
<dbReference type="InterPro" id="IPR043129">
    <property type="entry name" value="ATPase_NBD"/>
</dbReference>
<evidence type="ECO:0000259" key="3">
    <source>
        <dbReference type="PROSITE" id="PS51186"/>
    </source>
</evidence>
<dbReference type="InterPro" id="IPR016181">
    <property type="entry name" value="Acyl_CoA_acyltransferase"/>
</dbReference>
<dbReference type="Proteomes" id="UP000886861">
    <property type="component" value="Unassembled WGS sequence"/>
</dbReference>
<reference evidence="4" key="1">
    <citation type="submission" date="2020-10" db="EMBL/GenBank/DDBJ databases">
        <authorList>
            <person name="Gilroy R."/>
        </authorList>
    </citation>
    <scope>NUCLEOTIDE SEQUENCE</scope>
    <source>
        <strain evidence="4">CHK186-9395</strain>
    </source>
</reference>
<comment type="caution">
    <text evidence="4">The sequence shown here is derived from an EMBL/GenBank/DDBJ whole genome shotgun (WGS) entry which is preliminary data.</text>
</comment>
<dbReference type="Pfam" id="PF00814">
    <property type="entry name" value="TsaD"/>
    <property type="match status" value="1"/>
</dbReference>
<dbReference type="InterPro" id="IPR000905">
    <property type="entry name" value="Gcp-like_dom"/>
</dbReference>
<dbReference type="EMBL" id="DVOJ01000001">
    <property type="protein sequence ID" value="HIV00936.1"/>
    <property type="molecule type" value="Genomic_DNA"/>
</dbReference>
<evidence type="ECO:0000256" key="2">
    <source>
        <dbReference type="ARBA" id="ARBA00023315"/>
    </source>
</evidence>
<dbReference type="GO" id="GO:0002949">
    <property type="term" value="P:tRNA threonylcarbamoyladenosine modification"/>
    <property type="evidence" value="ECO:0007669"/>
    <property type="project" value="InterPro"/>
</dbReference>
<dbReference type="InterPro" id="IPR022496">
    <property type="entry name" value="T6A_TsaB"/>
</dbReference>
<dbReference type="CDD" id="cd04301">
    <property type="entry name" value="NAT_SF"/>
    <property type="match status" value="1"/>
</dbReference>
<dbReference type="Gene3D" id="3.40.630.30">
    <property type="match status" value="1"/>
</dbReference>
<gene>
    <name evidence="4" type="primary">tsaB</name>
    <name evidence="4" type="ORF">IAA62_00015</name>
</gene>
<accession>A0A9D1NDL2</accession>
<feature type="domain" description="N-acetyltransferase" evidence="3">
    <location>
        <begin position="200"/>
        <end position="344"/>
    </location>
</feature>